<feature type="transmembrane region" description="Helical" evidence="1">
    <location>
        <begin position="32"/>
        <end position="53"/>
    </location>
</feature>
<feature type="transmembrane region" description="Helical" evidence="1">
    <location>
        <begin position="73"/>
        <end position="106"/>
    </location>
</feature>
<evidence type="ECO:0000256" key="1">
    <source>
        <dbReference type="SAM" id="Phobius"/>
    </source>
</evidence>
<gene>
    <name evidence="3" type="ORF">HDA33_001719</name>
</gene>
<keyword evidence="1" id="KW-1133">Transmembrane helix</keyword>
<dbReference type="AlphaFoldDB" id="A0A7W9JJN9"/>
<keyword evidence="1" id="KW-0472">Membrane</keyword>
<evidence type="ECO:0000259" key="2">
    <source>
        <dbReference type="Pfam" id="PF07853"/>
    </source>
</evidence>
<feature type="transmembrane region" description="Helical" evidence="1">
    <location>
        <begin position="127"/>
        <end position="144"/>
    </location>
</feature>
<accession>A0A7W9JJN9</accession>
<dbReference type="InterPro" id="IPR012867">
    <property type="entry name" value="DUF1648"/>
</dbReference>
<organism evidence="3 4">
    <name type="scientific">Micrococcus endophyticus</name>
    <dbReference type="NCBI Taxonomy" id="455343"/>
    <lineage>
        <taxon>Bacteria</taxon>
        <taxon>Bacillati</taxon>
        <taxon>Actinomycetota</taxon>
        <taxon>Actinomycetes</taxon>
        <taxon>Micrococcales</taxon>
        <taxon>Micrococcaceae</taxon>
        <taxon>Micrococcus</taxon>
    </lineage>
</organism>
<dbReference type="RefSeq" id="WP_184172570.1">
    <property type="nucleotide sequence ID" value="NZ_BAABAG010000014.1"/>
</dbReference>
<dbReference type="PANTHER" id="PTHR37810:SF5">
    <property type="entry name" value="IMMUNITY PROTEIN SDPI"/>
    <property type="match status" value="1"/>
</dbReference>
<feature type="domain" description="DUF1648" evidence="2">
    <location>
        <begin position="40"/>
        <end position="84"/>
    </location>
</feature>
<feature type="transmembrane region" description="Helical" evidence="1">
    <location>
        <begin position="156"/>
        <end position="174"/>
    </location>
</feature>
<dbReference type="Proteomes" id="UP000567246">
    <property type="component" value="Unassembled WGS sequence"/>
</dbReference>
<proteinExistence type="predicted"/>
<comment type="caution">
    <text evidence="3">The sequence shown here is derived from an EMBL/GenBank/DDBJ whole genome shotgun (WGS) entry which is preliminary data.</text>
</comment>
<dbReference type="PANTHER" id="PTHR37810">
    <property type="entry name" value="IMMUNITY PROTEIN SDPI"/>
    <property type="match status" value="1"/>
</dbReference>
<sequence>MARYVPVPEPEPVPAAEEAALRRGRARPWWPYLLTAAVSVALLVWTVVAYPGLPEQVPVHWGIDGRPDRWEDTTFGTVAFAPIFGLGMTAFLALIAAMIPAMTGVHGATSAWRRVRQEGVNRGVREGLGWIALLSLLMTAPTTAEVLSAGAWRMPWWLMPLLLTALMVGVFGALRATLGRWTRWADGVAADLGHRPTPEELAEDETWTPLGMKDDPEDPTVFPAKRPGYGVGTTINIGTRAGRLLVYGFVAVFMVALPVATWIGAYLAR</sequence>
<name>A0A7W9JJN9_9MICC</name>
<evidence type="ECO:0000313" key="3">
    <source>
        <dbReference type="EMBL" id="MBB5849155.1"/>
    </source>
</evidence>
<feature type="transmembrane region" description="Helical" evidence="1">
    <location>
        <begin position="244"/>
        <end position="268"/>
    </location>
</feature>
<evidence type="ECO:0000313" key="4">
    <source>
        <dbReference type="Proteomes" id="UP000567246"/>
    </source>
</evidence>
<dbReference type="GO" id="GO:0009636">
    <property type="term" value="P:response to toxic substance"/>
    <property type="evidence" value="ECO:0007669"/>
    <property type="project" value="TreeGrafter"/>
</dbReference>
<dbReference type="EMBL" id="JACHMW010000001">
    <property type="protein sequence ID" value="MBB5849155.1"/>
    <property type="molecule type" value="Genomic_DNA"/>
</dbReference>
<dbReference type="Pfam" id="PF07853">
    <property type="entry name" value="DUF1648"/>
    <property type="match status" value="1"/>
</dbReference>
<keyword evidence="4" id="KW-1185">Reference proteome</keyword>
<keyword evidence="1" id="KW-0812">Transmembrane</keyword>
<reference evidence="3 4" key="1">
    <citation type="submission" date="2020-08" db="EMBL/GenBank/DDBJ databases">
        <title>Sequencing the genomes of 1000 actinobacteria strains.</title>
        <authorList>
            <person name="Klenk H.-P."/>
        </authorList>
    </citation>
    <scope>NUCLEOTIDE SEQUENCE [LARGE SCALE GENOMIC DNA]</scope>
    <source>
        <strain evidence="3 4">DSM 17945</strain>
    </source>
</reference>
<protein>
    <submittedName>
        <fullName evidence="3">Putative membrane protein</fullName>
    </submittedName>
</protein>